<dbReference type="PANTHER" id="PTHR42973:SF39">
    <property type="entry name" value="FAD-BINDING PCMH-TYPE DOMAIN-CONTAINING PROTEIN"/>
    <property type="match status" value="1"/>
</dbReference>
<name>A0A7X0U8H0_9BURK</name>
<organism evidence="8 9">
    <name type="scientific">Acidovorax soli</name>
    <dbReference type="NCBI Taxonomy" id="592050"/>
    <lineage>
        <taxon>Bacteria</taxon>
        <taxon>Pseudomonadati</taxon>
        <taxon>Pseudomonadota</taxon>
        <taxon>Betaproteobacteria</taxon>
        <taxon>Burkholderiales</taxon>
        <taxon>Comamonadaceae</taxon>
        <taxon>Acidovorax</taxon>
    </lineage>
</organism>
<dbReference type="PROSITE" id="PS51387">
    <property type="entry name" value="FAD_PCMH"/>
    <property type="match status" value="1"/>
</dbReference>
<keyword evidence="5" id="KW-0560">Oxidoreductase</keyword>
<dbReference type="Proteomes" id="UP000575083">
    <property type="component" value="Unassembled WGS sequence"/>
</dbReference>
<reference evidence="8 9" key="1">
    <citation type="submission" date="2020-08" db="EMBL/GenBank/DDBJ databases">
        <title>Functional genomics of gut bacteria from endangered species of beetles.</title>
        <authorList>
            <person name="Carlos-Shanley C."/>
        </authorList>
    </citation>
    <scope>NUCLEOTIDE SEQUENCE [LARGE SCALE GENOMIC DNA]</scope>
    <source>
        <strain evidence="8 9">S00198</strain>
    </source>
</reference>
<dbReference type="Pfam" id="PF01565">
    <property type="entry name" value="FAD_binding_4"/>
    <property type="match status" value="1"/>
</dbReference>
<evidence type="ECO:0000256" key="4">
    <source>
        <dbReference type="ARBA" id="ARBA00022827"/>
    </source>
</evidence>
<comment type="cofactor">
    <cofactor evidence="1">
        <name>FAD</name>
        <dbReference type="ChEBI" id="CHEBI:57692"/>
    </cofactor>
</comment>
<dbReference type="InterPro" id="IPR012951">
    <property type="entry name" value="BBE"/>
</dbReference>
<feature type="signal peptide" evidence="6">
    <location>
        <begin position="1"/>
        <end position="29"/>
    </location>
</feature>
<dbReference type="InterPro" id="IPR050416">
    <property type="entry name" value="FAD-linked_Oxidoreductase"/>
</dbReference>
<dbReference type="InterPro" id="IPR016166">
    <property type="entry name" value="FAD-bd_PCMH"/>
</dbReference>
<dbReference type="InterPro" id="IPR006094">
    <property type="entry name" value="Oxid_FAD_bind_N"/>
</dbReference>
<protein>
    <submittedName>
        <fullName evidence="8">FAD/FMN-containing dehydrogenase</fullName>
    </submittedName>
</protein>
<sequence>MAHRKSPARIAKAARVAQFHALAASAADAAGGAGETSDTAIALESLAHLEHMLVGRVVLPSSPDYDQARQESNPAFQSFPKIIVYCAVENDVLECLAVARKYKVPVAVRCGGHSTAGYSVNNGMVIDLSDIQGVVLDPPNQRVHVRPGTDFDHFNGAMNHTGWHVPTGACGSVCVGGFVQGGGYGYTSRRYGIQSDLVESLRVALADGTIVTASETENPLLYWSMRGGTGGNFGVLLQVTYTMVPLDTVWAWSIGWDMSQAANVLTMMQQRYMQSGAPDALGYMMNLGYYGGQPVAMVQGMFCGTREAGLQAIAPLMEIPSAQLLVDKTGTYPDMNIWLEDHPYSLPDNLPDGIAESKASGYISRPLTTADWQSIIDYFKTSPNQWSLAYLEPYGGAINRYPIEASAFIHRRVDADLVVDVFWRNPAERAQTEAWLAGFMQLVQPFLNGHVYQNYPDASLQDFENAYWGPAYPTLQQAKRAYDPTNFFKFQQSIRLPREE</sequence>
<dbReference type="Gene3D" id="3.30.465.10">
    <property type="match status" value="1"/>
</dbReference>
<comment type="similarity">
    <text evidence="2">Belongs to the oxygen-dependent FAD-linked oxidoreductase family.</text>
</comment>
<dbReference type="InterPro" id="IPR036318">
    <property type="entry name" value="FAD-bd_PCMH-like_sf"/>
</dbReference>
<evidence type="ECO:0000256" key="1">
    <source>
        <dbReference type="ARBA" id="ARBA00001974"/>
    </source>
</evidence>
<evidence type="ECO:0000259" key="7">
    <source>
        <dbReference type="PROSITE" id="PS51387"/>
    </source>
</evidence>
<feature type="domain" description="FAD-binding PCMH-type" evidence="7">
    <location>
        <begin position="76"/>
        <end position="246"/>
    </location>
</feature>
<comment type="caution">
    <text evidence="8">The sequence shown here is derived from an EMBL/GenBank/DDBJ whole genome shotgun (WGS) entry which is preliminary data.</text>
</comment>
<evidence type="ECO:0000313" key="9">
    <source>
        <dbReference type="Proteomes" id="UP000575083"/>
    </source>
</evidence>
<evidence type="ECO:0000256" key="3">
    <source>
        <dbReference type="ARBA" id="ARBA00022630"/>
    </source>
</evidence>
<dbReference type="AlphaFoldDB" id="A0A7X0U8H0"/>
<dbReference type="InterPro" id="IPR016167">
    <property type="entry name" value="FAD-bd_PCMH_sub1"/>
</dbReference>
<evidence type="ECO:0000313" key="8">
    <source>
        <dbReference type="EMBL" id="MBB6559141.1"/>
    </source>
</evidence>
<evidence type="ECO:0000256" key="2">
    <source>
        <dbReference type="ARBA" id="ARBA00005466"/>
    </source>
</evidence>
<evidence type="ECO:0000256" key="5">
    <source>
        <dbReference type="ARBA" id="ARBA00023002"/>
    </source>
</evidence>
<accession>A0A7X0U8H0</accession>
<feature type="chain" id="PRO_5030626630" evidence="6">
    <location>
        <begin position="30"/>
        <end position="500"/>
    </location>
</feature>
<dbReference type="GO" id="GO:0016491">
    <property type="term" value="F:oxidoreductase activity"/>
    <property type="evidence" value="ECO:0007669"/>
    <property type="project" value="UniProtKB-KW"/>
</dbReference>
<gene>
    <name evidence="8" type="ORF">HNP48_001808</name>
</gene>
<keyword evidence="4" id="KW-0274">FAD</keyword>
<dbReference type="GO" id="GO:0071949">
    <property type="term" value="F:FAD binding"/>
    <property type="evidence" value="ECO:0007669"/>
    <property type="project" value="InterPro"/>
</dbReference>
<dbReference type="Gene3D" id="3.40.462.20">
    <property type="match status" value="1"/>
</dbReference>
<dbReference type="Pfam" id="PF08031">
    <property type="entry name" value="BBE"/>
    <property type="match status" value="1"/>
</dbReference>
<keyword evidence="6" id="KW-0732">Signal</keyword>
<keyword evidence="3" id="KW-0285">Flavoprotein</keyword>
<dbReference type="Gene3D" id="3.30.43.10">
    <property type="entry name" value="Uridine Diphospho-n-acetylenolpyruvylglucosamine Reductase, domain 2"/>
    <property type="match status" value="1"/>
</dbReference>
<keyword evidence="9" id="KW-1185">Reference proteome</keyword>
<evidence type="ECO:0000256" key="6">
    <source>
        <dbReference type="SAM" id="SignalP"/>
    </source>
</evidence>
<dbReference type="InterPro" id="IPR016169">
    <property type="entry name" value="FAD-bd_PCMH_sub2"/>
</dbReference>
<dbReference type="SUPFAM" id="SSF56176">
    <property type="entry name" value="FAD-binding/transporter-associated domain-like"/>
    <property type="match status" value="1"/>
</dbReference>
<dbReference type="PANTHER" id="PTHR42973">
    <property type="entry name" value="BINDING OXIDOREDUCTASE, PUTATIVE (AFU_ORTHOLOGUE AFUA_1G17690)-RELATED"/>
    <property type="match status" value="1"/>
</dbReference>
<proteinExistence type="inferred from homology"/>
<dbReference type="EMBL" id="JACHLK010000003">
    <property type="protein sequence ID" value="MBB6559141.1"/>
    <property type="molecule type" value="Genomic_DNA"/>
</dbReference>
<dbReference type="RefSeq" id="WP_184856579.1">
    <property type="nucleotide sequence ID" value="NZ_JACHLK010000003.1"/>
</dbReference>